<evidence type="ECO:0000313" key="3">
    <source>
        <dbReference type="EMBL" id="MFD0927685.1"/>
    </source>
</evidence>
<dbReference type="Proteomes" id="UP001597068">
    <property type="component" value="Unassembled WGS sequence"/>
</dbReference>
<evidence type="ECO:0000256" key="1">
    <source>
        <dbReference type="SAM" id="MobiDB-lite"/>
    </source>
</evidence>
<feature type="transmembrane region" description="Helical" evidence="2">
    <location>
        <begin position="29"/>
        <end position="47"/>
    </location>
</feature>
<gene>
    <name evidence="3" type="ORF">ACFQ04_18235</name>
</gene>
<organism evidence="3 4">
    <name type="scientific">Williamsia deligens</name>
    <dbReference type="NCBI Taxonomy" id="321325"/>
    <lineage>
        <taxon>Bacteria</taxon>
        <taxon>Bacillati</taxon>
        <taxon>Actinomycetota</taxon>
        <taxon>Actinomycetes</taxon>
        <taxon>Mycobacteriales</taxon>
        <taxon>Nocardiaceae</taxon>
        <taxon>Williamsia</taxon>
    </lineage>
</organism>
<keyword evidence="2" id="KW-0812">Transmembrane</keyword>
<dbReference type="EMBL" id="JBHTIL010000006">
    <property type="protein sequence ID" value="MFD0927685.1"/>
    <property type="molecule type" value="Genomic_DNA"/>
</dbReference>
<protein>
    <submittedName>
        <fullName evidence="3">Uncharacterized protein</fullName>
    </submittedName>
</protein>
<feature type="region of interest" description="Disordered" evidence="1">
    <location>
        <begin position="90"/>
        <end position="110"/>
    </location>
</feature>
<comment type="caution">
    <text evidence="3">The sequence shown here is derived from an EMBL/GenBank/DDBJ whole genome shotgun (WGS) entry which is preliminary data.</text>
</comment>
<keyword evidence="2" id="KW-0472">Membrane</keyword>
<keyword evidence="4" id="KW-1185">Reference proteome</keyword>
<feature type="compositionally biased region" description="Low complexity" evidence="1">
    <location>
        <begin position="91"/>
        <end position="109"/>
    </location>
</feature>
<evidence type="ECO:0000256" key="2">
    <source>
        <dbReference type="SAM" id="Phobius"/>
    </source>
</evidence>
<accession>A0ABW3GB12</accession>
<reference evidence="4" key="1">
    <citation type="journal article" date="2019" name="Int. J. Syst. Evol. Microbiol.">
        <title>The Global Catalogue of Microorganisms (GCM) 10K type strain sequencing project: providing services to taxonomists for standard genome sequencing and annotation.</title>
        <authorList>
            <consortium name="The Broad Institute Genomics Platform"/>
            <consortium name="The Broad Institute Genome Sequencing Center for Infectious Disease"/>
            <person name="Wu L."/>
            <person name="Ma J."/>
        </authorList>
    </citation>
    <scope>NUCLEOTIDE SEQUENCE [LARGE SCALE GENOMIC DNA]</scope>
    <source>
        <strain evidence="4">CCUG 50873</strain>
    </source>
</reference>
<evidence type="ECO:0000313" key="4">
    <source>
        <dbReference type="Proteomes" id="UP001597068"/>
    </source>
</evidence>
<keyword evidence="2" id="KW-1133">Transmembrane helix</keyword>
<proteinExistence type="predicted"/>
<dbReference type="RefSeq" id="WP_253648172.1">
    <property type="nucleotide sequence ID" value="NZ_BAAAMO010000001.1"/>
</dbReference>
<feature type="transmembrane region" description="Helical" evidence="2">
    <location>
        <begin position="122"/>
        <end position="148"/>
    </location>
</feature>
<name>A0ABW3GB12_9NOCA</name>
<sequence length="183" mass="18447">MTVTLTALVICALVTTVSTAVRNRGGRAAAVVVATVTLATAAIAAAIASPAHGSVRDIVVTLVVVIGAFGGATLVPVVFDLVEVDSRDRTAPPAAGDDAPDTTDPAHTPLRGGRVIGVMERLAVVGALIAGWPEGIAVVLAVKGLARYPEIRDQHAGEQFIIGTFASVLWAVAAAGVARLALT</sequence>
<feature type="transmembrane region" description="Helical" evidence="2">
    <location>
        <begin position="59"/>
        <end position="79"/>
    </location>
</feature>
<feature type="transmembrane region" description="Helical" evidence="2">
    <location>
        <begin position="160"/>
        <end position="182"/>
    </location>
</feature>